<keyword evidence="4" id="KW-1185">Reference proteome</keyword>
<dbReference type="AlphaFoldDB" id="A0A2A5T5L4"/>
<dbReference type="InterPro" id="IPR029063">
    <property type="entry name" value="SAM-dependent_MTases_sf"/>
</dbReference>
<accession>A0A2A5T5L4</accession>
<protein>
    <recommendedName>
        <fullName evidence="2">DNA methylase adenine-specific domain-containing protein</fullName>
    </recommendedName>
</protein>
<proteinExistence type="inferred from homology"/>
<evidence type="ECO:0000256" key="1">
    <source>
        <dbReference type="ARBA" id="ARBA00006594"/>
    </source>
</evidence>
<comment type="similarity">
    <text evidence="1">Belongs to the N(4)/N(6)-methyltransferase family.</text>
</comment>
<evidence type="ECO:0000259" key="2">
    <source>
        <dbReference type="Pfam" id="PF02384"/>
    </source>
</evidence>
<dbReference type="GO" id="GO:0008170">
    <property type="term" value="F:N-methyltransferase activity"/>
    <property type="evidence" value="ECO:0007669"/>
    <property type="project" value="InterPro"/>
</dbReference>
<organism evidence="3 4">
    <name type="scientific">Candidatus Enterovibrio escicola</name>
    <dbReference type="NCBI Taxonomy" id="1927127"/>
    <lineage>
        <taxon>Bacteria</taxon>
        <taxon>Pseudomonadati</taxon>
        <taxon>Pseudomonadota</taxon>
        <taxon>Gammaproteobacteria</taxon>
        <taxon>Vibrionales</taxon>
        <taxon>Vibrionaceae</taxon>
        <taxon>Enterovibrio</taxon>
    </lineage>
</organism>
<sequence>MSGDVIVLEKLQNSIIYTPAEVVCSCVEICDPQKGMSVYDPKVGLGGMLI</sequence>
<dbReference type="Gene3D" id="3.40.50.150">
    <property type="entry name" value="Vaccinia Virus protein VP39"/>
    <property type="match status" value="1"/>
</dbReference>
<dbReference type="EMBL" id="NBYY01000009">
    <property type="protein sequence ID" value="PCS23436.1"/>
    <property type="molecule type" value="Genomic_DNA"/>
</dbReference>
<dbReference type="Pfam" id="PF02384">
    <property type="entry name" value="N6_Mtase"/>
    <property type="match status" value="1"/>
</dbReference>
<dbReference type="SUPFAM" id="SSF53335">
    <property type="entry name" value="S-adenosyl-L-methionine-dependent methyltransferases"/>
    <property type="match status" value="1"/>
</dbReference>
<evidence type="ECO:0000313" key="4">
    <source>
        <dbReference type="Proteomes" id="UP000219020"/>
    </source>
</evidence>
<dbReference type="Proteomes" id="UP000219020">
    <property type="component" value="Unassembled WGS sequence"/>
</dbReference>
<reference evidence="4" key="1">
    <citation type="submission" date="2017-04" db="EMBL/GenBank/DDBJ databases">
        <title>Genome evolution of the luminous symbionts of deep sea anglerfish.</title>
        <authorList>
            <person name="Hendry T.A."/>
        </authorList>
    </citation>
    <scope>NUCLEOTIDE SEQUENCE [LARGE SCALE GENOMIC DNA]</scope>
</reference>
<gene>
    <name evidence="3" type="ORF">BTN49_0404</name>
</gene>
<name>A0A2A5T5L4_9GAMM</name>
<feature type="domain" description="DNA methylase adenine-specific" evidence="2">
    <location>
        <begin position="16"/>
        <end position="50"/>
    </location>
</feature>
<dbReference type="InterPro" id="IPR003356">
    <property type="entry name" value="DNA_methylase_A-5"/>
</dbReference>
<dbReference type="GO" id="GO:0003677">
    <property type="term" value="F:DNA binding"/>
    <property type="evidence" value="ECO:0007669"/>
    <property type="project" value="InterPro"/>
</dbReference>
<evidence type="ECO:0000313" key="3">
    <source>
        <dbReference type="EMBL" id="PCS23436.1"/>
    </source>
</evidence>
<comment type="caution">
    <text evidence="3">The sequence shown here is derived from an EMBL/GenBank/DDBJ whole genome shotgun (WGS) entry which is preliminary data.</text>
</comment>